<keyword evidence="3" id="KW-1185">Reference proteome</keyword>
<name>A0A8J2W230_9CRUS</name>
<evidence type="ECO:0000256" key="1">
    <source>
        <dbReference type="SAM" id="MobiDB-lite"/>
    </source>
</evidence>
<comment type="caution">
    <text evidence="2">The sequence shown here is derived from an EMBL/GenBank/DDBJ whole genome shotgun (WGS) entry which is preliminary data.</text>
</comment>
<sequence>MSRAAPSSATVFRTKWDGILVMIRFRSYRIRRRCWYRHSQGNVGPYKVVGNWGGAEKGDVVVVSKRYFADGHTKSRPAGRPPFSLTPWSTESTKGKDTKEMKAAGGISSDAGEDVFTLSISGFEFLCFAKLHRLLQSTS</sequence>
<reference evidence="2" key="1">
    <citation type="submission" date="2021-11" db="EMBL/GenBank/DDBJ databases">
        <authorList>
            <person name="Schell T."/>
        </authorList>
    </citation>
    <scope>NUCLEOTIDE SEQUENCE</scope>
    <source>
        <strain evidence="2">M5</strain>
    </source>
</reference>
<accession>A0A8J2W230</accession>
<organism evidence="2 3">
    <name type="scientific">Daphnia galeata</name>
    <dbReference type="NCBI Taxonomy" id="27404"/>
    <lineage>
        <taxon>Eukaryota</taxon>
        <taxon>Metazoa</taxon>
        <taxon>Ecdysozoa</taxon>
        <taxon>Arthropoda</taxon>
        <taxon>Crustacea</taxon>
        <taxon>Branchiopoda</taxon>
        <taxon>Diplostraca</taxon>
        <taxon>Cladocera</taxon>
        <taxon>Anomopoda</taxon>
        <taxon>Daphniidae</taxon>
        <taxon>Daphnia</taxon>
    </lineage>
</organism>
<evidence type="ECO:0000313" key="3">
    <source>
        <dbReference type="Proteomes" id="UP000789390"/>
    </source>
</evidence>
<protein>
    <submittedName>
        <fullName evidence="2">Uncharacterized protein</fullName>
    </submittedName>
</protein>
<evidence type="ECO:0000313" key="2">
    <source>
        <dbReference type="EMBL" id="CAH0101768.1"/>
    </source>
</evidence>
<dbReference type="Proteomes" id="UP000789390">
    <property type="component" value="Unassembled WGS sequence"/>
</dbReference>
<gene>
    <name evidence="2" type="ORF">DGAL_LOCUS4108</name>
</gene>
<proteinExistence type="predicted"/>
<feature type="region of interest" description="Disordered" evidence="1">
    <location>
        <begin position="71"/>
        <end position="105"/>
    </location>
</feature>
<dbReference type="AlphaFoldDB" id="A0A8J2W230"/>
<feature type="compositionally biased region" description="Basic and acidic residues" evidence="1">
    <location>
        <begin position="93"/>
        <end position="102"/>
    </location>
</feature>
<dbReference type="EMBL" id="CAKKLH010000067">
    <property type="protein sequence ID" value="CAH0101768.1"/>
    <property type="molecule type" value="Genomic_DNA"/>
</dbReference>